<proteinExistence type="predicted"/>
<dbReference type="AlphaFoldDB" id="A0A146K7A5"/>
<sequence length="186" mass="21498">MKQHITSSNEFYYQMRPPAYYKMSHQLAPPEIPERFQQAMVTGNEKCEPYGPSAFVEDENAILIDQIAQMHPNMQISEIQQKINSIPNDPVQIKQMLKELAAEYISQLYTAVEYPIYGNPKIASVECEQQRDELVFMLNVLQKRSAEAAIKRELEKRIQQKKKMAEDLRTMRQNVDVGKAAYAGIK</sequence>
<organism evidence="1">
    <name type="scientific">Trepomonas sp. PC1</name>
    <dbReference type="NCBI Taxonomy" id="1076344"/>
    <lineage>
        <taxon>Eukaryota</taxon>
        <taxon>Metamonada</taxon>
        <taxon>Diplomonadida</taxon>
        <taxon>Hexamitidae</taxon>
        <taxon>Hexamitinae</taxon>
        <taxon>Trepomonas</taxon>
    </lineage>
</organism>
<protein>
    <submittedName>
        <fullName evidence="1">Uncharacterized protein</fullName>
    </submittedName>
</protein>
<dbReference type="EMBL" id="GDID01003903">
    <property type="protein sequence ID" value="JAP92703.1"/>
    <property type="molecule type" value="Transcribed_RNA"/>
</dbReference>
<gene>
    <name evidence="1" type="ORF">TPC1_15263</name>
</gene>
<reference evidence="1" key="1">
    <citation type="submission" date="2015-07" db="EMBL/GenBank/DDBJ databases">
        <title>Adaptation to a free-living lifestyle via gene acquisitions in the diplomonad Trepomonas sp. PC1.</title>
        <authorList>
            <person name="Xu F."/>
            <person name="Jerlstrom-Hultqvist J."/>
            <person name="Kolisko M."/>
            <person name="Simpson A.G.B."/>
            <person name="Roger A.J."/>
            <person name="Svard S.G."/>
            <person name="Andersson J.O."/>
        </authorList>
    </citation>
    <scope>NUCLEOTIDE SEQUENCE</scope>
    <source>
        <strain evidence="1">PC1</strain>
    </source>
</reference>
<accession>A0A146K7A5</accession>
<evidence type="ECO:0000313" key="1">
    <source>
        <dbReference type="EMBL" id="JAP92703.1"/>
    </source>
</evidence>
<name>A0A146K7A5_9EUKA</name>